<dbReference type="InterPro" id="IPR009091">
    <property type="entry name" value="RCC1/BLIP-II"/>
</dbReference>
<keyword evidence="1" id="KW-1133">Transmembrane helix</keyword>
<protein>
    <submittedName>
        <fullName evidence="3">RCC1-like domain-containing protein</fullName>
    </submittedName>
</protein>
<dbReference type="Gene3D" id="2.130.10.30">
    <property type="entry name" value="Regulator of chromosome condensation 1/beta-lactamase-inhibitor protein II"/>
    <property type="match status" value="1"/>
</dbReference>
<comment type="caution">
    <text evidence="3">The sequence shown here is derived from an EMBL/GenBank/DDBJ whole genome shotgun (WGS) entry which is preliminary data.</text>
</comment>
<feature type="transmembrane region" description="Helical" evidence="1">
    <location>
        <begin position="93"/>
        <end position="112"/>
    </location>
</feature>
<evidence type="ECO:0000313" key="3">
    <source>
        <dbReference type="EMBL" id="MFC7273525.1"/>
    </source>
</evidence>
<feature type="chain" id="PRO_5047226176" evidence="2">
    <location>
        <begin position="21"/>
        <end position="129"/>
    </location>
</feature>
<gene>
    <name evidence="3" type="ORF">ACFQS1_06005</name>
</gene>
<organism evidence="3 4">
    <name type="scientific">Paractinoplanes rhizophilus</name>
    <dbReference type="NCBI Taxonomy" id="1416877"/>
    <lineage>
        <taxon>Bacteria</taxon>
        <taxon>Bacillati</taxon>
        <taxon>Actinomycetota</taxon>
        <taxon>Actinomycetes</taxon>
        <taxon>Micromonosporales</taxon>
        <taxon>Micromonosporaceae</taxon>
        <taxon>Paractinoplanes</taxon>
    </lineage>
</organism>
<dbReference type="EMBL" id="JBHTBJ010000003">
    <property type="protein sequence ID" value="MFC7273525.1"/>
    <property type="molecule type" value="Genomic_DNA"/>
</dbReference>
<dbReference type="SUPFAM" id="SSF50985">
    <property type="entry name" value="RCC1/BLIP-II"/>
    <property type="match status" value="1"/>
</dbReference>
<dbReference type="RefSeq" id="WP_378965093.1">
    <property type="nucleotide sequence ID" value="NZ_JBHTBJ010000003.1"/>
</dbReference>
<proteinExistence type="predicted"/>
<evidence type="ECO:0000256" key="1">
    <source>
        <dbReference type="SAM" id="Phobius"/>
    </source>
</evidence>
<keyword evidence="1" id="KW-0472">Membrane</keyword>
<sequence>MWITRRVLAILAVIAVSALAGPAPAVAGLALAQAGPAPARADGCEGFCRVSLEGRVVQLVADGDNTCALTEDGDVYCWGAGYPDPGAPGRSPLLLITIGALLVAGGVTLVMLTRPTPTAPRPGTPKPPA</sequence>
<keyword evidence="2" id="KW-0732">Signal</keyword>
<keyword evidence="4" id="KW-1185">Reference proteome</keyword>
<dbReference type="Pfam" id="PF13540">
    <property type="entry name" value="RCC1_2"/>
    <property type="match status" value="1"/>
</dbReference>
<reference evidence="4" key="1">
    <citation type="journal article" date="2019" name="Int. J. Syst. Evol. Microbiol.">
        <title>The Global Catalogue of Microorganisms (GCM) 10K type strain sequencing project: providing services to taxonomists for standard genome sequencing and annotation.</title>
        <authorList>
            <consortium name="The Broad Institute Genomics Platform"/>
            <consortium name="The Broad Institute Genome Sequencing Center for Infectious Disease"/>
            <person name="Wu L."/>
            <person name="Ma J."/>
        </authorList>
    </citation>
    <scope>NUCLEOTIDE SEQUENCE [LARGE SCALE GENOMIC DNA]</scope>
    <source>
        <strain evidence="4">XZYJT-10</strain>
    </source>
</reference>
<name>A0ABW2HM03_9ACTN</name>
<evidence type="ECO:0000313" key="4">
    <source>
        <dbReference type="Proteomes" id="UP001596548"/>
    </source>
</evidence>
<keyword evidence="1" id="KW-0812">Transmembrane</keyword>
<evidence type="ECO:0000256" key="2">
    <source>
        <dbReference type="SAM" id="SignalP"/>
    </source>
</evidence>
<accession>A0ABW2HM03</accession>
<dbReference type="Proteomes" id="UP001596548">
    <property type="component" value="Unassembled WGS sequence"/>
</dbReference>
<feature type="signal peptide" evidence="2">
    <location>
        <begin position="1"/>
        <end position="20"/>
    </location>
</feature>